<keyword evidence="2" id="KW-0472">Membrane</keyword>
<keyword evidence="2" id="KW-1133">Transmembrane helix</keyword>
<evidence type="ECO:0008006" key="5">
    <source>
        <dbReference type="Google" id="ProtNLM"/>
    </source>
</evidence>
<protein>
    <recommendedName>
        <fullName evidence="5">Integral membrane protein</fullName>
    </recommendedName>
</protein>
<feature type="transmembrane region" description="Helical" evidence="2">
    <location>
        <begin position="61"/>
        <end position="83"/>
    </location>
</feature>
<keyword evidence="4" id="KW-1185">Reference proteome</keyword>
<evidence type="ECO:0000313" key="4">
    <source>
        <dbReference type="Proteomes" id="UP001230654"/>
    </source>
</evidence>
<proteinExistence type="predicted"/>
<feature type="transmembrane region" description="Helical" evidence="2">
    <location>
        <begin position="95"/>
        <end position="115"/>
    </location>
</feature>
<dbReference type="RefSeq" id="WP_307167228.1">
    <property type="nucleotide sequence ID" value="NZ_JAUSWV010000002.1"/>
</dbReference>
<organism evidence="3 4">
    <name type="scientific">Streptomyces rishiriensis</name>
    <dbReference type="NCBI Taxonomy" id="68264"/>
    <lineage>
        <taxon>Bacteria</taxon>
        <taxon>Bacillati</taxon>
        <taxon>Actinomycetota</taxon>
        <taxon>Actinomycetes</taxon>
        <taxon>Kitasatosporales</taxon>
        <taxon>Streptomycetaceae</taxon>
        <taxon>Streptomyces</taxon>
    </lineage>
</organism>
<reference evidence="3 4" key="1">
    <citation type="submission" date="2023-07" db="EMBL/GenBank/DDBJ databases">
        <title>Comparative genomics of wheat-associated soil bacteria to identify genetic determinants of phenazine resistance.</title>
        <authorList>
            <person name="Mouncey N."/>
        </authorList>
    </citation>
    <scope>NUCLEOTIDE SEQUENCE [LARGE SCALE GENOMIC DNA]</scope>
    <source>
        <strain evidence="3 4">B2I6</strain>
    </source>
</reference>
<feature type="transmembrane region" description="Helical" evidence="2">
    <location>
        <begin position="127"/>
        <end position="150"/>
    </location>
</feature>
<accession>A0ABU0P2C3</accession>
<keyword evidence="2" id="KW-0812">Transmembrane</keyword>
<dbReference type="EMBL" id="JAUSWV010000002">
    <property type="protein sequence ID" value="MDQ0585546.1"/>
    <property type="molecule type" value="Genomic_DNA"/>
</dbReference>
<sequence length="178" mass="18231">MHARVEDLRGRAHAGVAYLLRHGVSRRAWVVGSGAAYWLCALAGVWYLLRQGATPGHVFALHLVCLVFEALSVLGVLWPGAAAGSAQLVDDHQSVTVSAACLSGVVLIPPALFPLGALGRTGRPMEAVLGAASALLLASFAGLVAVTALAPSVRTSHEGAGPPDGPDWPDAADFDPGD</sequence>
<gene>
    <name evidence="3" type="ORF">QF030_007724</name>
</gene>
<evidence type="ECO:0000313" key="3">
    <source>
        <dbReference type="EMBL" id="MDQ0585546.1"/>
    </source>
</evidence>
<feature type="region of interest" description="Disordered" evidence="1">
    <location>
        <begin position="154"/>
        <end position="178"/>
    </location>
</feature>
<name>A0ABU0P2C3_STRRH</name>
<comment type="caution">
    <text evidence="3">The sequence shown here is derived from an EMBL/GenBank/DDBJ whole genome shotgun (WGS) entry which is preliminary data.</text>
</comment>
<evidence type="ECO:0000256" key="2">
    <source>
        <dbReference type="SAM" id="Phobius"/>
    </source>
</evidence>
<feature type="transmembrane region" description="Helical" evidence="2">
    <location>
        <begin position="28"/>
        <end position="49"/>
    </location>
</feature>
<evidence type="ECO:0000256" key="1">
    <source>
        <dbReference type="SAM" id="MobiDB-lite"/>
    </source>
</evidence>
<dbReference type="Proteomes" id="UP001230654">
    <property type="component" value="Unassembled WGS sequence"/>
</dbReference>